<feature type="domain" description="CN hydrolase" evidence="2">
    <location>
        <begin position="12"/>
        <end position="269"/>
    </location>
</feature>
<dbReference type="EC" id="3.5.1.53" evidence="3"/>
<dbReference type="Proteomes" id="UP000334923">
    <property type="component" value="Unassembled WGS sequence"/>
</dbReference>
<dbReference type="PANTHER" id="PTHR43674:SF2">
    <property type="entry name" value="BETA-UREIDOPROPIONASE"/>
    <property type="match status" value="1"/>
</dbReference>
<dbReference type="AlphaFoldDB" id="A0A5E6MBL2"/>
<dbReference type="Pfam" id="PF00795">
    <property type="entry name" value="CN_hydrolase"/>
    <property type="match status" value="1"/>
</dbReference>
<gene>
    <name evidence="3" type="primary">aguB</name>
    <name evidence="3" type="ORF">MAMT_00741</name>
</gene>
<evidence type="ECO:0000313" key="4">
    <source>
        <dbReference type="Proteomes" id="UP000334923"/>
    </source>
</evidence>
<evidence type="ECO:0000256" key="1">
    <source>
        <dbReference type="ARBA" id="ARBA00022801"/>
    </source>
</evidence>
<name>A0A5E6MBL2_9BACT</name>
<organism evidence="3 4">
    <name type="scientific">Methylacidimicrobium tartarophylax</name>
    <dbReference type="NCBI Taxonomy" id="1041768"/>
    <lineage>
        <taxon>Bacteria</taxon>
        <taxon>Pseudomonadati</taxon>
        <taxon>Verrucomicrobiota</taxon>
        <taxon>Methylacidimicrobium</taxon>
    </lineage>
</organism>
<dbReference type="InterPro" id="IPR003010">
    <property type="entry name" value="C-N_Hydrolase"/>
</dbReference>
<dbReference type="SUPFAM" id="SSF56317">
    <property type="entry name" value="Carbon-nitrogen hydrolase"/>
    <property type="match status" value="1"/>
</dbReference>
<accession>A0A5E6MBL2</accession>
<sequence>MSREAMESRKPVRVALLQAGAGRDRDDNLQRQERLFQEAAEQGAEVICTQELFAAPYFCQEENVEAFRWAEAIDGPTVRFLRKQAQGAKAVVIGSFFERRAPGLFHNTAVVIDPAGTLLGCYRKMHIPDDPGYYEKYYFTPGDLGFRVWPTPAGRLGVLVCWDQWYPEAARLTALRGAEVLFYPSAIGWHPHEKENEGAAQADAWRTMQRSHAIANGCFVVAVNRVGREEGPGGRAIEFWGRSFVADPMGRVLAEASGEEGVLLADLDLGRIEEVRVHWPFLRDRRVDAYGEIAARYLG</sequence>
<dbReference type="EMBL" id="CABFVA020000026">
    <property type="protein sequence ID" value="VVM05704.1"/>
    <property type="molecule type" value="Genomic_DNA"/>
</dbReference>
<dbReference type="Gene3D" id="3.60.110.10">
    <property type="entry name" value="Carbon-nitrogen hydrolase"/>
    <property type="match status" value="1"/>
</dbReference>
<dbReference type="PANTHER" id="PTHR43674">
    <property type="entry name" value="NITRILASE C965.09-RELATED"/>
    <property type="match status" value="1"/>
</dbReference>
<dbReference type="InterPro" id="IPR036526">
    <property type="entry name" value="C-N_Hydrolase_sf"/>
</dbReference>
<keyword evidence="1 3" id="KW-0378">Hydrolase</keyword>
<dbReference type="GO" id="GO:0033388">
    <property type="term" value="P:putrescine biosynthetic process from arginine"/>
    <property type="evidence" value="ECO:0007669"/>
    <property type="project" value="TreeGrafter"/>
</dbReference>
<dbReference type="PROSITE" id="PS50263">
    <property type="entry name" value="CN_HYDROLASE"/>
    <property type="match status" value="1"/>
</dbReference>
<dbReference type="OrthoDB" id="9811121at2"/>
<proteinExistence type="predicted"/>
<dbReference type="CDD" id="cd07573">
    <property type="entry name" value="CPA"/>
    <property type="match status" value="1"/>
</dbReference>
<reference evidence="3 4" key="1">
    <citation type="submission" date="2019-09" db="EMBL/GenBank/DDBJ databases">
        <authorList>
            <person name="Cremers G."/>
        </authorList>
    </citation>
    <scope>NUCLEOTIDE SEQUENCE [LARGE SCALE GENOMIC DNA]</scope>
    <source>
        <strain evidence="3">4A</strain>
    </source>
</reference>
<dbReference type="GO" id="GO:0050126">
    <property type="term" value="F:N-carbamoylputrescine amidase activity"/>
    <property type="evidence" value="ECO:0007669"/>
    <property type="project" value="UniProtKB-EC"/>
</dbReference>
<evidence type="ECO:0000259" key="2">
    <source>
        <dbReference type="PROSITE" id="PS50263"/>
    </source>
</evidence>
<protein>
    <submittedName>
        <fullName evidence="3">N-carbamoylputrescine amidase</fullName>
        <ecNumber evidence="3">3.5.1.53</ecNumber>
    </submittedName>
</protein>
<dbReference type="InterPro" id="IPR050345">
    <property type="entry name" value="Aliph_Amidase/BUP"/>
</dbReference>
<keyword evidence="4" id="KW-1185">Reference proteome</keyword>
<evidence type="ECO:0000313" key="3">
    <source>
        <dbReference type="EMBL" id="VVM05704.1"/>
    </source>
</evidence>
<dbReference type="FunFam" id="3.60.110.10:FF:000010">
    <property type="entry name" value="Carbon-nitrogen hydrolase"/>
    <property type="match status" value="1"/>
</dbReference>